<feature type="compositionally biased region" description="Polar residues" evidence="1">
    <location>
        <begin position="205"/>
        <end position="228"/>
    </location>
</feature>
<dbReference type="GeneID" id="68293533"/>
<dbReference type="InterPro" id="IPR004827">
    <property type="entry name" value="bZIP"/>
</dbReference>
<organism evidence="3 4">
    <name type="scientific">Cercospora kikuchii</name>
    <dbReference type="NCBI Taxonomy" id="84275"/>
    <lineage>
        <taxon>Eukaryota</taxon>
        <taxon>Fungi</taxon>
        <taxon>Dikarya</taxon>
        <taxon>Ascomycota</taxon>
        <taxon>Pezizomycotina</taxon>
        <taxon>Dothideomycetes</taxon>
        <taxon>Dothideomycetidae</taxon>
        <taxon>Mycosphaerellales</taxon>
        <taxon>Mycosphaerellaceae</taxon>
        <taxon>Cercospora</taxon>
    </lineage>
</organism>
<comment type="caution">
    <text evidence="3">The sequence shown here is derived from an EMBL/GenBank/DDBJ whole genome shotgun (WGS) entry which is preliminary data.</text>
</comment>
<evidence type="ECO:0000256" key="1">
    <source>
        <dbReference type="SAM" id="MobiDB-lite"/>
    </source>
</evidence>
<sequence>MSTECNAAPSSSSTTAHAGHLGQALWMDKIEKKRVQNRVAQRLYRSRMKNRVEELQARIKTLEHANAVPPYESKELSQEPQSRSRQSSDAGVAENAGTIARAAAAAPVATMYPDSSAEDDTMALWQLDSRYTPRLGSCELADDAALFSFCDRVDTNGMGQAMTTDDIPSEGADPDTLHLAAETSQWDMLLSTLPTSTIVGDPKSPRQQQPNATSQPPVTCRRSSSQTAHAAKDSDNSASAHITSRSSIEALSSSGTAVTDCDVKDGALSTRLRFVATQAKQAGFDSLDDMITTYYGFLSEDTSHSLQEADEPTSKRLPRMIATLRHAVAEWRDWERRGFPLD</sequence>
<dbReference type="SUPFAM" id="SSF57959">
    <property type="entry name" value="Leucine zipper domain"/>
    <property type="match status" value="1"/>
</dbReference>
<dbReference type="RefSeq" id="XP_044659256.1">
    <property type="nucleotide sequence ID" value="XM_044803321.1"/>
</dbReference>
<accession>A0A9P3CI08</accession>
<dbReference type="CDD" id="cd14688">
    <property type="entry name" value="bZIP_YAP"/>
    <property type="match status" value="1"/>
</dbReference>
<feature type="domain" description="BZIP" evidence="2">
    <location>
        <begin position="29"/>
        <end position="68"/>
    </location>
</feature>
<dbReference type="OrthoDB" id="194358at2759"/>
<feature type="compositionally biased region" description="Low complexity" evidence="1">
    <location>
        <begin position="81"/>
        <end position="94"/>
    </location>
</feature>
<dbReference type="Gene3D" id="1.20.5.170">
    <property type="match status" value="1"/>
</dbReference>
<evidence type="ECO:0000313" key="3">
    <source>
        <dbReference type="EMBL" id="GIZ44769.1"/>
    </source>
</evidence>
<evidence type="ECO:0000313" key="4">
    <source>
        <dbReference type="Proteomes" id="UP000825890"/>
    </source>
</evidence>
<dbReference type="InterPro" id="IPR052635">
    <property type="entry name" value="Sec_Metab_Biosynth_Reg"/>
</dbReference>
<feature type="region of interest" description="Disordered" evidence="1">
    <location>
        <begin position="65"/>
        <end position="94"/>
    </location>
</feature>
<keyword evidence="4" id="KW-1185">Reference proteome</keyword>
<gene>
    <name evidence="3" type="ORF">CKM354_000795800</name>
</gene>
<dbReference type="Proteomes" id="UP000825890">
    <property type="component" value="Unassembled WGS sequence"/>
</dbReference>
<reference evidence="3 4" key="1">
    <citation type="submission" date="2021-01" db="EMBL/GenBank/DDBJ databases">
        <title>Cercospora kikuchii MAFF 305040 whole genome shotgun sequence.</title>
        <authorList>
            <person name="Kashiwa T."/>
            <person name="Suzuki T."/>
        </authorList>
    </citation>
    <scope>NUCLEOTIDE SEQUENCE [LARGE SCALE GENOMIC DNA]</scope>
    <source>
        <strain evidence="3 4">MAFF 305040</strain>
    </source>
</reference>
<dbReference type="PANTHER" id="PTHR39607:SF1">
    <property type="entry name" value="B-ZIP TRANSCRIPTION FACTOR (EUROFUNG)"/>
    <property type="match status" value="1"/>
</dbReference>
<dbReference type="Pfam" id="PF00170">
    <property type="entry name" value="bZIP_1"/>
    <property type="match status" value="1"/>
</dbReference>
<dbReference type="GO" id="GO:0003700">
    <property type="term" value="F:DNA-binding transcription factor activity"/>
    <property type="evidence" value="ECO:0007669"/>
    <property type="project" value="InterPro"/>
</dbReference>
<dbReference type="EMBL" id="BOLY01000005">
    <property type="protein sequence ID" value="GIZ44769.1"/>
    <property type="molecule type" value="Genomic_DNA"/>
</dbReference>
<feature type="region of interest" description="Disordered" evidence="1">
    <location>
        <begin position="195"/>
        <end position="241"/>
    </location>
</feature>
<evidence type="ECO:0000259" key="2">
    <source>
        <dbReference type="Pfam" id="PF00170"/>
    </source>
</evidence>
<dbReference type="AlphaFoldDB" id="A0A9P3CI08"/>
<name>A0A9P3CI08_9PEZI</name>
<protein>
    <recommendedName>
        <fullName evidence="2">BZIP domain-containing protein</fullName>
    </recommendedName>
</protein>
<dbReference type="InterPro" id="IPR046347">
    <property type="entry name" value="bZIP_sf"/>
</dbReference>
<proteinExistence type="predicted"/>
<dbReference type="PANTHER" id="PTHR39607">
    <property type="entry name" value="XANTHOCILLIN BIOSYNTHESIS CLUSTER TRANSCRIPTION FACTOR XANC-RELATED"/>
    <property type="match status" value="1"/>
</dbReference>